<dbReference type="Proteomes" id="UP000033722">
    <property type="component" value="Unassembled WGS sequence"/>
</dbReference>
<evidence type="ECO:0000313" key="2">
    <source>
        <dbReference type="Proteomes" id="UP000033722"/>
    </source>
</evidence>
<sequence>MRREFANIRRVTRQVLLYAESRKKISVTFLTTWCNFLQKVAMCDIMKSRV</sequence>
<protein>
    <submittedName>
        <fullName evidence="1">Uncharacterized protein</fullName>
    </submittedName>
</protein>
<name>A0A0F3PXQ5_ANAPH</name>
<proteinExistence type="predicted"/>
<gene>
    <name evidence="1" type="ORF">APHCRT_1215</name>
</gene>
<organism evidence="1 2">
    <name type="scientific">Anaplasma phagocytophilum str. CRT53-1</name>
    <dbReference type="NCBI Taxonomy" id="1359157"/>
    <lineage>
        <taxon>Bacteria</taxon>
        <taxon>Pseudomonadati</taxon>
        <taxon>Pseudomonadota</taxon>
        <taxon>Alphaproteobacteria</taxon>
        <taxon>Rickettsiales</taxon>
        <taxon>Anaplasmataceae</taxon>
        <taxon>Anaplasma</taxon>
        <taxon>phagocytophilum group</taxon>
    </lineage>
</organism>
<evidence type="ECO:0000313" key="1">
    <source>
        <dbReference type="EMBL" id="KJV83989.1"/>
    </source>
</evidence>
<dbReference type="AlphaFoldDB" id="A0A0F3PXQ5"/>
<dbReference type="EMBL" id="LAOD01000024">
    <property type="protein sequence ID" value="KJV83989.1"/>
    <property type="molecule type" value="Genomic_DNA"/>
</dbReference>
<accession>A0A0F3PXQ5</accession>
<comment type="caution">
    <text evidence="1">The sequence shown here is derived from an EMBL/GenBank/DDBJ whole genome shotgun (WGS) entry which is preliminary data.</text>
</comment>
<reference evidence="1 2" key="1">
    <citation type="submission" date="2015-01" db="EMBL/GenBank/DDBJ databases">
        <title>Genome Sequencing of Rickettsiales.</title>
        <authorList>
            <person name="Daugherty S.C."/>
            <person name="Su Q."/>
            <person name="Abolude K."/>
            <person name="Beier-Sexton M."/>
            <person name="Carlyon J.A."/>
            <person name="Carter R."/>
            <person name="Day N.P."/>
            <person name="Dumler S.J."/>
            <person name="Dyachenko V."/>
            <person name="Godinez A."/>
            <person name="Kurtti T.J."/>
            <person name="Lichay M."/>
            <person name="Mullins K.E."/>
            <person name="Ott S."/>
            <person name="Pappas-Brown V."/>
            <person name="Paris D.H."/>
            <person name="Patel P."/>
            <person name="Richards A.L."/>
            <person name="Sadzewicz L."/>
            <person name="Sears K."/>
            <person name="Seidman D."/>
            <person name="Sengamalay N."/>
            <person name="Stenos J."/>
            <person name="Tallon L.J."/>
            <person name="Vincent G."/>
            <person name="Fraser C.M."/>
            <person name="Munderloh U."/>
            <person name="Dunning-Hotopp J.C."/>
        </authorList>
    </citation>
    <scope>NUCLEOTIDE SEQUENCE [LARGE SCALE GENOMIC DNA]</scope>
    <source>
        <strain evidence="1 2">CRT53-1</strain>
    </source>
</reference>